<keyword evidence="6" id="KW-0413">Isomerase</keyword>
<dbReference type="InterPro" id="IPR003766">
    <property type="entry name" value="Uronate_isomerase"/>
</dbReference>
<comment type="catalytic activity">
    <reaction evidence="1">
        <text>D-glucuronate = D-fructuronate</text>
        <dbReference type="Rhea" id="RHEA:13049"/>
        <dbReference type="ChEBI" id="CHEBI:58720"/>
        <dbReference type="ChEBI" id="CHEBI:59863"/>
        <dbReference type="EC" id="5.3.1.12"/>
    </reaction>
</comment>
<evidence type="ECO:0000313" key="7">
    <source>
        <dbReference type="EMBL" id="OJF90282.1"/>
    </source>
</evidence>
<dbReference type="InterPro" id="IPR032466">
    <property type="entry name" value="Metal_Hydrolase"/>
</dbReference>
<comment type="pathway">
    <text evidence="2">Carbohydrate metabolism; pentose and glucuronate interconversion.</text>
</comment>
<comment type="caution">
    <text evidence="7">The sequence shown here is derived from an EMBL/GenBank/DDBJ whole genome shotgun (WGS) entry which is preliminary data.</text>
</comment>
<dbReference type="GO" id="GO:0008880">
    <property type="term" value="F:glucuronate isomerase activity"/>
    <property type="evidence" value="ECO:0007669"/>
    <property type="project" value="UniProtKB-EC"/>
</dbReference>
<sequence>MSIDDGLVMQFHVGAWRGYNNGIVTRYGSAHGESVPQQTNFVEGLKPLLDRFGNEANFRLILFTLDETAYSRELGPLAGLYPSVWLGSPWWFHDSIEGFLRYRQQATETAGFYKYAGFVDDTRAFFSIPARHDVARRLDAAYLANSVATHRLTESAAFDLISQFASNLPRKAYRLDGG</sequence>
<dbReference type="Gene3D" id="3.20.20.140">
    <property type="entry name" value="Metal-dependent hydrolases"/>
    <property type="match status" value="1"/>
</dbReference>
<name>A0A657LKE5_9HYPH</name>
<dbReference type="PANTHER" id="PTHR30068:SF4">
    <property type="entry name" value="URONATE ISOMERASE"/>
    <property type="match status" value="1"/>
</dbReference>
<evidence type="ECO:0000256" key="6">
    <source>
        <dbReference type="ARBA" id="ARBA00023235"/>
    </source>
</evidence>
<dbReference type="SUPFAM" id="SSF51556">
    <property type="entry name" value="Metallo-dependent hydrolases"/>
    <property type="match status" value="1"/>
</dbReference>
<dbReference type="GO" id="GO:0019698">
    <property type="term" value="P:D-galacturonate catabolic process"/>
    <property type="evidence" value="ECO:0007669"/>
    <property type="project" value="TreeGrafter"/>
</dbReference>
<protein>
    <recommendedName>
        <fullName evidence="5">Uronate isomerase</fullName>
        <ecNumber evidence="4">5.3.1.12</ecNumber>
    </recommendedName>
</protein>
<evidence type="ECO:0000256" key="5">
    <source>
        <dbReference type="ARBA" id="ARBA00020555"/>
    </source>
</evidence>
<proteinExistence type="inferred from homology"/>
<evidence type="ECO:0000256" key="2">
    <source>
        <dbReference type="ARBA" id="ARBA00004892"/>
    </source>
</evidence>
<organism evidence="7 8">
    <name type="scientific">Pararhizobium antarcticum</name>
    <dbReference type="NCBI Taxonomy" id="1798805"/>
    <lineage>
        <taxon>Bacteria</taxon>
        <taxon>Pseudomonadati</taxon>
        <taxon>Pseudomonadota</taxon>
        <taxon>Alphaproteobacteria</taxon>
        <taxon>Hyphomicrobiales</taxon>
        <taxon>Rhizobiaceae</taxon>
        <taxon>Rhizobium/Agrobacterium group</taxon>
        <taxon>Pararhizobium</taxon>
    </lineage>
</organism>
<evidence type="ECO:0000256" key="1">
    <source>
        <dbReference type="ARBA" id="ARBA00001165"/>
    </source>
</evidence>
<dbReference type="Pfam" id="PF02614">
    <property type="entry name" value="UxaC"/>
    <property type="match status" value="1"/>
</dbReference>
<accession>A0A657LKE5</accession>
<evidence type="ECO:0000256" key="4">
    <source>
        <dbReference type="ARBA" id="ARBA00012546"/>
    </source>
</evidence>
<keyword evidence="8" id="KW-1185">Reference proteome</keyword>
<evidence type="ECO:0000256" key="3">
    <source>
        <dbReference type="ARBA" id="ARBA00008397"/>
    </source>
</evidence>
<dbReference type="PANTHER" id="PTHR30068">
    <property type="entry name" value="URONATE ISOMERASE"/>
    <property type="match status" value="1"/>
</dbReference>
<dbReference type="EMBL" id="LSRP01000141">
    <property type="protein sequence ID" value="OJF90282.1"/>
    <property type="molecule type" value="Genomic_DNA"/>
</dbReference>
<comment type="similarity">
    <text evidence="3">Belongs to the metallo-dependent hydrolases superfamily. Uronate isomerase family.</text>
</comment>
<gene>
    <name evidence="7" type="ORF">AX760_24270</name>
</gene>
<dbReference type="Proteomes" id="UP000182661">
    <property type="component" value="Unassembled WGS sequence"/>
</dbReference>
<dbReference type="AlphaFoldDB" id="A0A657LKE5"/>
<dbReference type="UniPathway" id="UPA00246"/>
<reference evidence="7 8" key="1">
    <citation type="submission" date="2016-02" db="EMBL/GenBank/DDBJ databases">
        <title>Genome sequencing of a beta-galactosidase producing bacteria Rhizobium sp. 59.</title>
        <authorList>
            <person name="Wang D."/>
            <person name="Kot W."/>
            <person name="Qin Y."/>
            <person name="Hansen L."/>
            <person name="Naqvi K."/>
            <person name="Rensing C."/>
        </authorList>
    </citation>
    <scope>NUCLEOTIDE SEQUENCE [LARGE SCALE GENOMIC DNA]</scope>
    <source>
        <strain evidence="7 8">59</strain>
    </source>
</reference>
<evidence type="ECO:0000313" key="8">
    <source>
        <dbReference type="Proteomes" id="UP000182661"/>
    </source>
</evidence>
<dbReference type="EC" id="5.3.1.12" evidence="4"/>
<dbReference type="GO" id="GO:0042840">
    <property type="term" value="P:D-glucuronate catabolic process"/>
    <property type="evidence" value="ECO:0007669"/>
    <property type="project" value="TreeGrafter"/>
</dbReference>